<dbReference type="GeneID" id="94196969"/>
<evidence type="ECO:0000256" key="1">
    <source>
        <dbReference type="SAM" id="MobiDB-lite"/>
    </source>
</evidence>
<protein>
    <submittedName>
        <fullName evidence="2">Ribosome-binding protein 1, putative</fullName>
    </submittedName>
</protein>
<dbReference type="RefSeq" id="XP_067717557.1">
    <property type="nucleotide sequence ID" value="XM_067861456.1"/>
</dbReference>
<dbReference type="EMBL" id="BPLF01000005">
    <property type="protein sequence ID" value="GIX65488.1"/>
    <property type="molecule type" value="Genomic_DNA"/>
</dbReference>
<name>A0AAV4LZA5_BABCB</name>
<reference evidence="2 3" key="1">
    <citation type="submission" date="2021-06" db="EMBL/GenBank/DDBJ databases">
        <title>Genome sequence of Babesia caballi.</title>
        <authorList>
            <person name="Yamagishi J."/>
            <person name="Kidaka T."/>
            <person name="Ochi A."/>
        </authorList>
    </citation>
    <scope>NUCLEOTIDE SEQUENCE [LARGE SCALE GENOMIC DNA]</scope>
    <source>
        <strain evidence="2">USDA-D6B2</strain>
    </source>
</reference>
<proteinExistence type="predicted"/>
<dbReference type="AlphaFoldDB" id="A0AAV4LZA5"/>
<dbReference type="Proteomes" id="UP001497744">
    <property type="component" value="Unassembled WGS sequence"/>
</dbReference>
<organism evidence="2 3">
    <name type="scientific">Babesia caballi</name>
    <dbReference type="NCBI Taxonomy" id="5871"/>
    <lineage>
        <taxon>Eukaryota</taxon>
        <taxon>Sar</taxon>
        <taxon>Alveolata</taxon>
        <taxon>Apicomplexa</taxon>
        <taxon>Aconoidasida</taxon>
        <taxon>Piroplasmida</taxon>
        <taxon>Babesiidae</taxon>
        <taxon>Babesia</taxon>
    </lineage>
</organism>
<evidence type="ECO:0000313" key="3">
    <source>
        <dbReference type="Proteomes" id="UP001497744"/>
    </source>
</evidence>
<gene>
    <name evidence="2" type="ORF">BcabD6B2_49230</name>
</gene>
<feature type="compositionally biased region" description="Polar residues" evidence="1">
    <location>
        <begin position="223"/>
        <end position="255"/>
    </location>
</feature>
<feature type="region of interest" description="Disordered" evidence="1">
    <location>
        <begin position="206"/>
        <end position="297"/>
    </location>
</feature>
<sequence length="331" mass="35701">MVCNFEIQEPTTLKEALELLDVMHKSVNGSKQGVRTVFDNKLGDKSTAAFNNLHSALGNASELRARIVGYDRVYNYGSYGKLRNSGDDKACGFRIIAILQNVLPKLITTLAFLLKKVESKTDDGWGMQTCNGRNSGMFISGRKDLYEWLTLQNPTAGSQLAGGYRAYEPVGSTGDQLSNSLKLLVKNHSRGLHQLNEDIKGINVTRNGLRVPNDQRKIPHSVPQPQLNESPPNGNNSYGHYNEGSHSQRSSTQRSPAYRRSPSPGPQDHHAQRHQPQFPPVEPPAETLPSPAGGSSSTAAIGGAVGATSLVGGGATVYFLNIGGIRTLIAG</sequence>
<keyword evidence="3" id="KW-1185">Reference proteome</keyword>
<evidence type="ECO:0000313" key="2">
    <source>
        <dbReference type="EMBL" id="GIX65488.1"/>
    </source>
</evidence>
<accession>A0AAV4LZA5</accession>
<comment type="caution">
    <text evidence="2">The sequence shown here is derived from an EMBL/GenBank/DDBJ whole genome shotgun (WGS) entry which is preliminary data.</text>
</comment>